<comment type="caution">
    <text evidence="2">The sequence shown here is derived from an EMBL/GenBank/DDBJ whole genome shotgun (WGS) entry which is preliminary data.</text>
</comment>
<feature type="compositionally biased region" description="Acidic residues" evidence="1">
    <location>
        <begin position="254"/>
        <end position="268"/>
    </location>
</feature>
<gene>
    <name evidence="2" type="ORF">F8153_10235</name>
</gene>
<reference evidence="2 3" key="1">
    <citation type="submission" date="2019-10" db="EMBL/GenBank/DDBJ databases">
        <title>Alkaliphilus serpentinus sp. nov. and Alkaliphilus pronyensis sp. nov., two novel anaerobic alkaliphilic species isolated from the serpentinized-hosted hydrothermal field of the Prony Bay (New Caledonia).</title>
        <authorList>
            <person name="Postec A."/>
        </authorList>
    </citation>
    <scope>NUCLEOTIDE SEQUENCE [LARGE SCALE GENOMIC DNA]</scope>
    <source>
        <strain evidence="2 3">LacT</strain>
    </source>
</reference>
<dbReference type="OrthoDB" id="1951630at2"/>
<sequence>MGSIEGNENRMDHIINISVIKKNWFLFVPVLVMLFQKMPDLIRISEIEEDKLSKKIKLLNRIKGYMLEEEQGIVHRAEMVLHIILKLKGLFEISQLQKVETKYHALSFEDKKRYMLMDIAEFVEDEKREVIHRAIELNLKTNMMGSKLKEIQELGTEGITIEAVEKYIELFEPLLEGEIKAKSHEMKTLMGMLKLVKSMEKKKKIDEMDIIQILQPFVSEEQKESLTKMVQILKVISSMGNEEEKSLLGAAETPIDENNMDTSSTEEDNQLKME</sequence>
<organism evidence="2 3">
    <name type="scientific">Alkaliphilus serpentinus</name>
    <dbReference type="NCBI Taxonomy" id="1482731"/>
    <lineage>
        <taxon>Bacteria</taxon>
        <taxon>Bacillati</taxon>
        <taxon>Bacillota</taxon>
        <taxon>Clostridia</taxon>
        <taxon>Peptostreptococcales</taxon>
        <taxon>Natronincolaceae</taxon>
        <taxon>Alkaliphilus</taxon>
    </lineage>
</organism>
<accession>A0A833HN13</accession>
<protein>
    <submittedName>
        <fullName evidence="2">Uncharacterized protein</fullName>
    </submittedName>
</protein>
<dbReference type="AlphaFoldDB" id="A0A833HN13"/>
<dbReference type="RefSeq" id="WP_151866263.1">
    <property type="nucleotide sequence ID" value="NZ_WBZB01000037.1"/>
</dbReference>
<evidence type="ECO:0000313" key="2">
    <source>
        <dbReference type="EMBL" id="KAB3529026.1"/>
    </source>
</evidence>
<dbReference type="EMBL" id="WBZB01000037">
    <property type="protein sequence ID" value="KAB3529026.1"/>
    <property type="molecule type" value="Genomic_DNA"/>
</dbReference>
<feature type="region of interest" description="Disordered" evidence="1">
    <location>
        <begin position="243"/>
        <end position="274"/>
    </location>
</feature>
<name>A0A833HN13_9FIRM</name>
<evidence type="ECO:0000256" key="1">
    <source>
        <dbReference type="SAM" id="MobiDB-lite"/>
    </source>
</evidence>
<evidence type="ECO:0000313" key="3">
    <source>
        <dbReference type="Proteomes" id="UP000465601"/>
    </source>
</evidence>
<proteinExistence type="predicted"/>
<dbReference type="Proteomes" id="UP000465601">
    <property type="component" value="Unassembled WGS sequence"/>
</dbReference>
<keyword evidence="3" id="KW-1185">Reference proteome</keyword>